<evidence type="ECO:0000256" key="1">
    <source>
        <dbReference type="ARBA" id="ARBA00008728"/>
    </source>
</evidence>
<name>A0A9W6KAU4_9PSED</name>
<accession>A0A9W6KAU4</accession>
<gene>
    <name evidence="3" type="ORF">GCM10017655_43080</name>
</gene>
<evidence type="ECO:0000256" key="2">
    <source>
        <dbReference type="SAM" id="SignalP"/>
    </source>
</evidence>
<protein>
    <submittedName>
        <fullName evidence="3">Membrane protein</fullName>
    </submittedName>
</protein>
<dbReference type="InterPro" id="IPR018013">
    <property type="entry name" value="Channel_Tsx-like"/>
</dbReference>
<dbReference type="EMBL" id="BSFN01000018">
    <property type="protein sequence ID" value="GLK91244.1"/>
    <property type="molecule type" value="Genomic_DNA"/>
</dbReference>
<reference evidence="3" key="2">
    <citation type="submission" date="2023-01" db="EMBL/GenBank/DDBJ databases">
        <authorList>
            <person name="Sun Q."/>
            <person name="Evtushenko L."/>
        </authorList>
    </citation>
    <scope>NUCLEOTIDE SEQUENCE</scope>
    <source>
        <strain evidence="3">VKM B-2935</strain>
    </source>
</reference>
<dbReference type="Gene3D" id="2.40.230.20">
    <property type="entry name" value="Nucleoside-specific channel-forming protein, Tsx-like"/>
    <property type="match status" value="1"/>
</dbReference>
<dbReference type="AlphaFoldDB" id="A0A9W6KAU4"/>
<dbReference type="GO" id="GO:0009279">
    <property type="term" value="C:cell outer membrane"/>
    <property type="evidence" value="ECO:0007669"/>
    <property type="project" value="InterPro"/>
</dbReference>
<feature type="signal peptide" evidence="2">
    <location>
        <begin position="1"/>
        <end position="22"/>
    </location>
</feature>
<comment type="caution">
    <text evidence="3">The sequence shown here is derived from an EMBL/GenBank/DDBJ whole genome shotgun (WGS) entry which is preliminary data.</text>
</comment>
<keyword evidence="2" id="KW-0732">Signal</keyword>
<reference evidence="3" key="1">
    <citation type="journal article" date="2014" name="Int. J. Syst. Evol. Microbiol.">
        <title>Complete genome sequence of Corynebacterium casei LMG S-19264T (=DSM 44701T), isolated from a smear-ripened cheese.</title>
        <authorList>
            <consortium name="US DOE Joint Genome Institute (JGI-PGF)"/>
            <person name="Walter F."/>
            <person name="Albersmeier A."/>
            <person name="Kalinowski J."/>
            <person name="Ruckert C."/>
        </authorList>
    </citation>
    <scope>NUCLEOTIDE SEQUENCE</scope>
    <source>
        <strain evidence="3">VKM B-2935</strain>
    </source>
</reference>
<proteinExistence type="inferred from homology"/>
<evidence type="ECO:0000313" key="3">
    <source>
        <dbReference type="EMBL" id="GLK91244.1"/>
    </source>
</evidence>
<dbReference type="Proteomes" id="UP001143328">
    <property type="component" value="Unassembled WGS sequence"/>
</dbReference>
<dbReference type="InterPro" id="IPR036777">
    <property type="entry name" value="Channel_Tsx-like_sf"/>
</dbReference>
<comment type="similarity">
    <text evidence="1">Belongs to the nucleoside-specific channel-forming outer membrane porin (Tsx) (TC 1.B.10) family.</text>
</comment>
<feature type="chain" id="PRO_5040994932" evidence="2">
    <location>
        <begin position="23"/>
        <end position="257"/>
    </location>
</feature>
<keyword evidence="4" id="KW-1185">Reference proteome</keyword>
<sequence length="257" mass="28960">MKSAYSTAFTLALALFSAAASAEDLLQWQQTDAAYRYGKTNKVTPEIEQVFTLEQSSGWSFGDLYWFVDNSYFNGASDPIAGHFTYYAEFSPRLSFNKIFDKKFSFGPITDVLLAATQEFGEGQVETALLGVGVDLAVPGFDFFQLNIYHRNPSGDRDGDTWQVTPAWGATFPFAGSELLFDGYIDWIPDNDETFHANFHLATQLKYDIGRFVEFEPRKLYVGLGYDYAKNKYGVKDGDFGIDANQSVLQFVARYNF</sequence>
<dbReference type="Pfam" id="PF03502">
    <property type="entry name" value="Channel_Tsx"/>
    <property type="match status" value="1"/>
</dbReference>
<organism evidence="3 4">
    <name type="scientific">Pseudomonas turukhanskensis</name>
    <dbReference type="NCBI Taxonomy" id="1806536"/>
    <lineage>
        <taxon>Bacteria</taxon>
        <taxon>Pseudomonadati</taxon>
        <taxon>Pseudomonadota</taxon>
        <taxon>Gammaproteobacteria</taxon>
        <taxon>Pseudomonadales</taxon>
        <taxon>Pseudomonadaceae</taxon>
        <taxon>Pseudomonas</taxon>
    </lineage>
</organism>
<dbReference type="SUPFAM" id="SSF111364">
    <property type="entry name" value="Tsx-like channel"/>
    <property type="match status" value="1"/>
</dbReference>
<dbReference type="RefSeq" id="WP_271197486.1">
    <property type="nucleotide sequence ID" value="NZ_BSFN01000018.1"/>
</dbReference>
<evidence type="ECO:0000313" key="4">
    <source>
        <dbReference type="Proteomes" id="UP001143328"/>
    </source>
</evidence>